<name>A0A255YBC9_9SPHN</name>
<evidence type="ECO:0000313" key="3">
    <source>
        <dbReference type="EMBL" id="OYQ26519.1"/>
    </source>
</evidence>
<sequence>MLLHANGLDFACDVAGEGPDVALCLHGFPESRFSWRHQLPVLADAGWRAVAPDLRGYGGSSRPVGKAAYHIDHLVDDVVGMFDAAGARRRLLVAHDWGAVIAWVVAMRRAVPLDGLIIMNVPHPTVFRDLIRHYWPQRLKSWYVAFFQIPWLPEVMLRQRRAEGIANAFKNMAVDKSAFPPDVLDHYRQNALIPGALTAMINYYRANLGILDETSAPIEVPTLMLWGEEDTALDVKLTEGYAPHVRDFTLVRFPGVSHWVQQEAPGPVNAAMLEWMGGRGWRAEQLLSCWPAPA</sequence>
<dbReference type="Proteomes" id="UP000216991">
    <property type="component" value="Unassembled WGS sequence"/>
</dbReference>
<dbReference type="Pfam" id="PF00561">
    <property type="entry name" value="Abhydrolase_1"/>
    <property type="match status" value="1"/>
</dbReference>
<dbReference type="OrthoDB" id="9804723at2"/>
<dbReference type="RefSeq" id="WP_094474370.1">
    <property type="nucleotide sequence ID" value="NZ_NOXT01000117.1"/>
</dbReference>
<reference evidence="3 4" key="1">
    <citation type="submission" date="2017-07" db="EMBL/GenBank/DDBJ databases">
        <title>Sandarakinorhabdus cyanobacteriorum sp. nov., a novel bacterium isolated from cyanobacterial aggregates in a eutrophic lake.</title>
        <authorList>
            <person name="Cai H."/>
        </authorList>
    </citation>
    <scope>NUCLEOTIDE SEQUENCE [LARGE SCALE GENOMIC DNA]</scope>
    <source>
        <strain evidence="3 4">TH057</strain>
    </source>
</reference>
<evidence type="ECO:0000259" key="2">
    <source>
        <dbReference type="Pfam" id="PF00561"/>
    </source>
</evidence>
<dbReference type="PRINTS" id="PR00412">
    <property type="entry name" value="EPOXHYDRLASE"/>
</dbReference>
<dbReference type="InterPro" id="IPR000073">
    <property type="entry name" value="AB_hydrolase_1"/>
</dbReference>
<organism evidence="3 4">
    <name type="scientific">Sandarakinorhabdus cyanobacteriorum</name>
    <dbReference type="NCBI Taxonomy" id="1981098"/>
    <lineage>
        <taxon>Bacteria</taxon>
        <taxon>Pseudomonadati</taxon>
        <taxon>Pseudomonadota</taxon>
        <taxon>Alphaproteobacteria</taxon>
        <taxon>Sphingomonadales</taxon>
        <taxon>Sphingosinicellaceae</taxon>
        <taxon>Sandarakinorhabdus</taxon>
    </lineage>
</organism>
<evidence type="ECO:0000256" key="1">
    <source>
        <dbReference type="ARBA" id="ARBA00022801"/>
    </source>
</evidence>
<dbReference type="AlphaFoldDB" id="A0A255YBC9"/>
<comment type="caution">
    <text evidence="3">The sequence shown here is derived from an EMBL/GenBank/DDBJ whole genome shotgun (WGS) entry which is preliminary data.</text>
</comment>
<dbReference type="InterPro" id="IPR000639">
    <property type="entry name" value="Epox_hydrolase-like"/>
</dbReference>
<keyword evidence="4" id="KW-1185">Reference proteome</keyword>
<feature type="domain" description="AB hydrolase-1" evidence="2">
    <location>
        <begin position="23"/>
        <end position="264"/>
    </location>
</feature>
<protein>
    <submittedName>
        <fullName evidence="3">Epoxide hydrolase</fullName>
    </submittedName>
</protein>
<keyword evidence="1 3" id="KW-0378">Hydrolase</keyword>
<dbReference type="EMBL" id="NOXT01000117">
    <property type="protein sequence ID" value="OYQ26519.1"/>
    <property type="molecule type" value="Genomic_DNA"/>
</dbReference>
<gene>
    <name evidence="3" type="ORF">CHU93_11850</name>
</gene>
<dbReference type="SUPFAM" id="SSF53474">
    <property type="entry name" value="alpha/beta-Hydrolases"/>
    <property type="match status" value="1"/>
</dbReference>
<dbReference type="PRINTS" id="PR00111">
    <property type="entry name" value="ABHYDROLASE"/>
</dbReference>
<proteinExistence type="predicted"/>
<dbReference type="InterPro" id="IPR029058">
    <property type="entry name" value="AB_hydrolase_fold"/>
</dbReference>
<accession>A0A255YBC9</accession>
<evidence type="ECO:0000313" key="4">
    <source>
        <dbReference type="Proteomes" id="UP000216991"/>
    </source>
</evidence>
<dbReference type="GO" id="GO:0016787">
    <property type="term" value="F:hydrolase activity"/>
    <property type="evidence" value="ECO:0007669"/>
    <property type="project" value="UniProtKB-KW"/>
</dbReference>
<dbReference type="PANTHER" id="PTHR43329">
    <property type="entry name" value="EPOXIDE HYDROLASE"/>
    <property type="match status" value="1"/>
</dbReference>
<dbReference type="Gene3D" id="3.40.50.1820">
    <property type="entry name" value="alpha/beta hydrolase"/>
    <property type="match status" value="1"/>
</dbReference>